<dbReference type="PANTHER" id="PTHR35317">
    <property type="entry name" value="OS04G0629600 PROTEIN"/>
    <property type="match status" value="1"/>
</dbReference>
<protein>
    <recommendedName>
        <fullName evidence="4">DUF4219 domain-containing protein</fullName>
    </recommendedName>
</protein>
<evidence type="ECO:0008006" key="4">
    <source>
        <dbReference type="Google" id="ProtNLM"/>
    </source>
</evidence>
<feature type="non-terminal residue" evidence="2">
    <location>
        <position position="1"/>
    </location>
</feature>
<keyword evidence="3" id="KW-1185">Reference proteome</keyword>
<dbReference type="Pfam" id="PF14223">
    <property type="entry name" value="Retrotran_gag_2"/>
    <property type="match status" value="1"/>
</dbReference>
<evidence type="ECO:0000313" key="2">
    <source>
        <dbReference type="EMBL" id="RDX92340.1"/>
    </source>
</evidence>
<gene>
    <name evidence="2" type="ORF">CR513_25552</name>
</gene>
<dbReference type="OrthoDB" id="843347at2759"/>
<feature type="region of interest" description="Disordered" evidence="1">
    <location>
        <begin position="164"/>
        <end position="183"/>
    </location>
</feature>
<dbReference type="AlphaFoldDB" id="A0A371GP96"/>
<evidence type="ECO:0000256" key="1">
    <source>
        <dbReference type="SAM" id="MobiDB-lite"/>
    </source>
</evidence>
<organism evidence="2 3">
    <name type="scientific">Mucuna pruriens</name>
    <name type="common">Velvet bean</name>
    <name type="synonym">Dolichos pruriens</name>
    <dbReference type="NCBI Taxonomy" id="157652"/>
    <lineage>
        <taxon>Eukaryota</taxon>
        <taxon>Viridiplantae</taxon>
        <taxon>Streptophyta</taxon>
        <taxon>Embryophyta</taxon>
        <taxon>Tracheophyta</taxon>
        <taxon>Spermatophyta</taxon>
        <taxon>Magnoliopsida</taxon>
        <taxon>eudicotyledons</taxon>
        <taxon>Gunneridae</taxon>
        <taxon>Pentapetalae</taxon>
        <taxon>rosids</taxon>
        <taxon>fabids</taxon>
        <taxon>Fabales</taxon>
        <taxon>Fabaceae</taxon>
        <taxon>Papilionoideae</taxon>
        <taxon>50 kb inversion clade</taxon>
        <taxon>NPAAA clade</taxon>
        <taxon>indigoferoid/millettioid clade</taxon>
        <taxon>Phaseoleae</taxon>
        <taxon>Mucuna</taxon>
    </lineage>
</organism>
<evidence type="ECO:0000313" key="3">
    <source>
        <dbReference type="Proteomes" id="UP000257109"/>
    </source>
</evidence>
<comment type="caution">
    <text evidence="2">The sequence shown here is derived from an EMBL/GenBank/DDBJ whole genome shotgun (WGS) entry which is preliminary data.</text>
</comment>
<proteinExistence type="predicted"/>
<dbReference type="Proteomes" id="UP000257109">
    <property type="component" value="Unassembled WGS sequence"/>
</dbReference>
<sequence>MNSEKLYAKIPYFDGQHYDHWSELMENLLRAKGLWNLVKIGVEEPIVGTVLTNAQLKQLEKLRTEDHKVKHYLFKAIDRLVFEQILDRSMSKIVWDSLKRKFGGNDRVKKSMLNALRREFKRQCPLMNFKALWWSMSRSSNELAEMMSKYSRWRVIEAEAKEEEEDHTEVVDVEEDDNPSPKQLWSASSVTIWVISNMNVPNGTKKQIMQN</sequence>
<dbReference type="PANTHER" id="PTHR35317:SF27">
    <property type="entry name" value="RETROVIRUS-RELATED POL POLYPROTEIN FROM TRANSPOSON TNT 1-94"/>
    <property type="match status" value="1"/>
</dbReference>
<reference evidence="2" key="1">
    <citation type="submission" date="2018-05" db="EMBL/GenBank/DDBJ databases">
        <title>Draft genome of Mucuna pruriens seed.</title>
        <authorList>
            <person name="Nnadi N.E."/>
            <person name="Vos R."/>
            <person name="Hasami M.H."/>
            <person name="Devisetty U.K."/>
            <person name="Aguiy J.C."/>
        </authorList>
    </citation>
    <scope>NUCLEOTIDE SEQUENCE [LARGE SCALE GENOMIC DNA]</scope>
    <source>
        <strain evidence="2">JCA_2017</strain>
    </source>
</reference>
<name>A0A371GP96_MUCPR</name>
<dbReference type="EMBL" id="QJKJ01004889">
    <property type="protein sequence ID" value="RDX92340.1"/>
    <property type="molecule type" value="Genomic_DNA"/>
</dbReference>
<accession>A0A371GP96</accession>
<feature type="compositionally biased region" description="Acidic residues" evidence="1">
    <location>
        <begin position="164"/>
        <end position="178"/>
    </location>
</feature>